<reference evidence="3" key="1">
    <citation type="submission" date="2023-07" db="EMBL/GenBank/DDBJ databases">
        <title>Conexibacter stalactiti sp. nov., isolated from stalactites in a lava cave and emended description of the genus Conexibacter.</title>
        <authorList>
            <person name="Lee S.D."/>
        </authorList>
    </citation>
    <scope>NUCLEOTIDE SEQUENCE [LARGE SCALE GENOMIC DNA]</scope>
    <source>
        <strain evidence="3">KCTC 39840</strain>
    </source>
</reference>
<accession>A0ABU4HQ34</accession>
<feature type="domain" description="Ig-like" evidence="1">
    <location>
        <begin position="149"/>
        <end position="238"/>
    </location>
</feature>
<dbReference type="EMBL" id="JAWSTH010000033">
    <property type="protein sequence ID" value="MDW5595423.1"/>
    <property type="molecule type" value="Genomic_DNA"/>
</dbReference>
<name>A0ABU4HQ34_9ACTN</name>
<comment type="caution">
    <text evidence="2">The sequence shown here is derived from an EMBL/GenBank/DDBJ whole genome shotgun (WGS) entry which is preliminary data.</text>
</comment>
<feature type="non-terminal residue" evidence="2">
    <location>
        <position position="1"/>
    </location>
</feature>
<sequence>GGGGWTGGGGGGAGASRGTDYGAGGGGGAGGQNFLATAATATSESLATALTDGVAIVTYEPLAAPVVTTQPTLSGVVAVGRQLTCEPGAWSATPALAYAWLRGGRAITSASSARYTVQREDVGEQLACQVTATNAAGSAIARTPAVLVPAATTATLANTVVPVVTGTATVGGRLTCNPGAWAAATTPSFTYAWLRNGIAIAGKTASSYAPVQADAGQVLQCTVRASAGGASATAQSFAVGGPARLVVLNTTLLVSRRGAVTIPLGCFGPTACRIGAISVSGGGQTLARAAARTIRAGATAKVALTLAKRGRSRLARAGAALTVRIVATPAGGYGGNVRAQFVALRGTNG</sequence>
<dbReference type="Gene3D" id="2.60.40.2700">
    <property type="match status" value="2"/>
</dbReference>
<dbReference type="Proteomes" id="UP001284601">
    <property type="component" value="Unassembled WGS sequence"/>
</dbReference>
<organism evidence="2 3">
    <name type="scientific">Conexibacter stalactiti</name>
    <dbReference type="NCBI Taxonomy" id="1940611"/>
    <lineage>
        <taxon>Bacteria</taxon>
        <taxon>Bacillati</taxon>
        <taxon>Actinomycetota</taxon>
        <taxon>Thermoleophilia</taxon>
        <taxon>Solirubrobacterales</taxon>
        <taxon>Conexibacteraceae</taxon>
        <taxon>Conexibacter</taxon>
    </lineage>
</organism>
<dbReference type="PROSITE" id="PS50835">
    <property type="entry name" value="IG_LIKE"/>
    <property type="match status" value="2"/>
</dbReference>
<reference evidence="2 3" key="2">
    <citation type="submission" date="2023-10" db="EMBL/GenBank/DDBJ databases">
        <authorList>
            <person name="Han X.F."/>
        </authorList>
    </citation>
    <scope>NUCLEOTIDE SEQUENCE [LARGE SCALE GENOMIC DNA]</scope>
    <source>
        <strain evidence="2 3">KCTC 39840</strain>
    </source>
</reference>
<gene>
    <name evidence="2" type="ORF">R7226_13825</name>
</gene>
<evidence type="ECO:0000313" key="3">
    <source>
        <dbReference type="Proteomes" id="UP001284601"/>
    </source>
</evidence>
<protein>
    <recommendedName>
        <fullName evidence="1">Ig-like domain-containing protein</fullName>
    </recommendedName>
</protein>
<evidence type="ECO:0000313" key="2">
    <source>
        <dbReference type="EMBL" id="MDW5595423.1"/>
    </source>
</evidence>
<dbReference type="InterPro" id="IPR007110">
    <property type="entry name" value="Ig-like_dom"/>
</dbReference>
<feature type="domain" description="Ig-like" evidence="1">
    <location>
        <begin position="65"/>
        <end position="145"/>
    </location>
</feature>
<keyword evidence="3" id="KW-1185">Reference proteome</keyword>
<evidence type="ECO:0000259" key="1">
    <source>
        <dbReference type="PROSITE" id="PS50835"/>
    </source>
</evidence>
<proteinExistence type="predicted"/>